<proteinExistence type="predicted"/>
<dbReference type="EMBL" id="NFKM01000010">
    <property type="protein sequence ID" value="OUP60306.1"/>
    <property type="molecule type" value="Genomic_DNA"/>
</dbReference>
<organism evidence="2 3">
    <name type="scientific">Faecalitalea cylindroides</name>
    <dbReference type="NCBI Taxonomy" id="39483"/>
    <lineage>
        <taxon>Bacteria</taxon>
        <taxon>Bacillati</taxon>
        <taxon>Bacillota</taxon>
        <taxon>Erysipelotrichia</taxon>
        <taxon>Erysipelotrichales</taxon>
        <taxon>Erysipelotrichaceae</taxon>
        <taxon>Faecalitalea</taxon>
    </lineage>
</organism>
<reference evidence="3" key="1">
    <citation type="submission" date="2017-04" db="EMBL/GenBank/DDBJ databases">
        <title>Function of individual gut microbiota members based on whole genome sequencing of pure cultures obtained from chicken caecum.</title>
        <authorList>
            <person name="Medvecky M."/>
            <person name="Cejkova D."/>
            <person name="Polansky O."/>
            <person name="Karasova D."/>
            <person name="Kubasova T."/>
            <person name="Cizek A."/>
            <person name="Rychlik I."/>
        </authorList>
    </citation>
    <scope>NUCLEOTIDE SEQUENCE [LARGE SCALE GENOMIC DNA]</scope>
    <source>
        <strain evidence="3">An178</strain>
    </source>
</reference>
<evidence type="ECO:0000313" key="1">
    <source>
        <dbReference type="EMBL" id="MDC0827907.1"/>
    </source>
</evidence>
<keyword evidence="3" id="KW-1185">Reference proteome</keyword>
<protein>
    <submittedName>
        <fullName evidence="2">Uncharacterized protein</fullName>
    </submittedName>
</protein>
<dbReference type="GeneID" id="79876548"/>
<gene>
    <name evidence="2" type="ORF">B5F14_05930</name>
    <name evidence="1" type="ORF">POG00_04190</name>
</gene>
<reference evidence="1" key="3">
    <citation type="submission" date="2023-01" db="EMBL/GenBank/DDBJ databases">
        <title>Human gut microbiome strain richness.</title>
        <authorList>
            <person name="Chen-Liaw A."/>
        </authorList>
    </citation>
    <scope>NUCLEOTIDE SEQUENCE</scope>
    <source>
        <strain evidence="1">D55st1_G4_D55t1_190419</strain>
    </source>
</reference>
<dbReference type="AlphaFoldDB" id="A0A1Y4LUK8"/>
<name>A0A1Y4LUK8_9FIRM</name>
<dbReference type="Proteomes" id="UP000195447">
    <property type="component" value="Unassembled WGS sequence"/>
</dbReference>
<sequence>MYVSMICKDRNEKEKNELYQVLGLLAQREQVQIEDRGDVVEMIVCPQGKIVISEDGEDMIIHANTRHAGAGFHAFVVDICKDIQEEVPGEYELVDDLEFSEDEDFHRLHHVYEDELEYLRNALLTNDLLKTQNYLYEETFFLPIEKKDRIFTSIGDIDTKEFREMHLHDLMDNFYIWNNFDRDAQFFKNCALVLLSKEGVGRYTMMNDQTQKHANTICDYIELAYKQDDSIPLPVNEYNYLCDMLQREKLLNDAVPMEEEVIQYKTKEVYHLFQDAKVVADGASERSFDPVNNALCLMSPYEDDAHWAWLIQASKEPHICSYLNELEEVKPIVYHGKTIQILDKEEDGIYKIEAKLMQDERALYFHITYADKKDENYLKQCIKESCFQDLG</sequence>
<evidence type="ECO:0000313" key="2">
    <source>
        <dbReference type="EMBL" id="OUP60306.1"/>
    </source>
</evidence>
<accession>A0A1Y4LUK8</accession>
<dbReference type="EMBL" id="JAQNCK010000008">
    <property type="protein sequence ID" value="MDC0827907.1"/>
    <property type="molecule type" value="Genomic_DNA"/>
</dbReference>
<dbReference type="Proteomes" id="UP001220658">
    <property type="component" value="Unassembled WGS sequence"/>
</dbReference>
<evidence type="ECO:0000313" key="3">
    <source>
        <dbReference type="Proteomes" id="UP000195447"/>
    </source>
</evidence>
<reference evidence="2" key="2">
    <citation type="journal article" date="2018" name="BMC Genomics">
        <title>Whole genome sequencing and function prediction of 133 gut anaerobes isolated from chicken caecum in pure cultures.</title>
        <authorList>
            <person name="Medvecky M."/>
            <person name="Cejkova D."/>
            <person name="Polansky O."/>
            <person name="Karasova D."/>
            <person name="Kubasova T."/>
            <person name="Cizek A."/>
            <person name="Rychlik I."/>
        </authorList>
    </citation>
    <scope>NUCLEOTIDE SEQUENCE</scope>
    <source>
        <strain evidence="2">An178</strain>
    </source>
</reference>
<dbReference type="RefSeq" id="WP_035400360.1">
    <property type="nucleotide sequence ID" value="NZ_CABKSV010000019.1"/>
</dbReference>
<comment type="caution">
    <text evidence="2">The sequence shown here is derived from an EMBL/GenBank/DDBJ whole genome shotgun (WGS) entry which is preliminary data.</text>
</comment>